<keyword evidence="4" id="KW-0659">Purine metabolism</keyword>
<accession>A0A5J4YQ15</accession>
<evidence type="ECO:0000256" key="4">
    <source>
        <dbReference type="ARBA" id="ARBA00022631"/>
    </source>
</evidence>
<comment type="pathway">
    <text evidence="2">Purine metabolism; urate degradation; (S)-allantoin from urate: step 3/3.</text>
</comment>
<sequence length="319" mass="35611">MAEAADSKDPFRLHRGITVLDNVLPENEVRDALLSCCRCTAWANTLAEGRPFLSADQLFECAQLQWQKASEADVLEAIKAHPRIGERKGESNKHADKLSQSWSEGEQATVLETQDIQLVRELQLKNDEYFAKFGFVFLICASGKSPAYMTEQLTTRLRNSKQRELEIAKAEQEAIMLLPLVGVGVLVFALLFPVALIMQDAWLPNLLDRFPIVPRHHVALHALAFFFIGILIEFALRFWFSGKPSARVYARCVAFGYASSTEILQALLSEQHAFGFEDVLGNVGGLLCAWLVFRLGLQINGAMAASIRRSQDEEANVNT</sequence>
<keyword evidence="7" id="KW-0812">Transmembrane</keyword>
<keyword evidence="5" id="KW-0210">Decarboxylase</keyword>
<feature type="transmembrane region" description="Helical" evidence="7">
    <location>
        <begin position="175"/>
        <end position="198"/>
    </location>
</feature>
<evidence type="ECO:0000256" key="6">
    <source>
        <dbReference type="ARBA" id="ARBA00023239"/>
    </source>
</evidence>
<dbReference type="Gene3D" id="1.10.3330.10">
    <property type="entry name" value="Oxo-4-hydroxy-4-carboxy-5-ureidoimidazoline decarboxylase"/>
    <property type="match status" value="1"/>
</dbReference>
<dbReference type="Proteomes" id="UP000324585">
    <property type="component" value="Unassembled WGS sequence"/>
</dbReference>
<evidence type="ECO:0000256" key="5">
    <source>
        <dbReference type="ARBA" id="ARBA00022793"/>
    </source>
</evidence>
<keyword evidence="6" id="KW-0456">Lyase</keyword>
<dbReference type="InterPro" id="IPR018020">
    <property type="entry name" value="OHCU_decarboxylase"/>
</dbReference>
<dbReference type="PANTHER" id="PTHR43466">
    <property type="entry name" value="2-OXO-4-HYDROXY-4-CARBOXY-5-UREIDOIMIDAZOLINE DECARBOXYLASE-RELATED"/>
    <property type="match status" value="1"/>
</dbReference>
<dbReference type="Pfam" id="PF09349">
    <property type="entry name" value="OHCU_decarbox"/>
    <property type="match status" value="1"/>
</dbReference>
<organism evidence="9 10">
    <name type="scientific">Porphyridium purpureum</name>
    <name type="common">Red alga</name>
    <name type="synonym">Porphyridium cruentum</name>
    <dbReference type="NCBI Taxonomy" id="35688"/>
    <lineage>
        <taxon>Eukaryota</taxon>
        <taxon>Rhodophyta</taxon>
        <taxon>Bangiophyceae</taxon>
        <taxon>Porphyridiales</taxon>
        <taxon>Porphyridiaceae</taxon>
        <taxon>Porphyridium</taxon>
    </lineage>
</organism>
<name>A0A5J4YQ15_PORPP</name>
<keyword evidence="7" id="KW-0472">Membrane</keyword>
<keyword evidence="7" id="KW-1133">Transmembrane helix</keyword>
<evidence type="ECO:0000256" key="7">
    <source>
        <dbReference type="SAM" id="Phobius"/>
    </source>
</evidence>
<dbReference type="NCBIfam" id="NF010372">
    <property type="entry name" value="PRK13798.1"/>
    <property type="match status" value="1"/>
</dbReference>
<dbReference type="OrthoDB" id="10265230at2759"/>
<dbReference type="PANTHER" id="PTHR43466:SF1">
    <property type="entry name" value="2-OXO-4-HYDROXY-4-CARBOXY-5-UREIDOIMIDAZOLINE DECARBOXYLASE-RELATED"/>
    <property type="match status" value="1"/>
</dbReference>
<protein>
    <recommendedName>
        <fullName evidence="3">2-oxo-4-hydroxy-4-carboxy-5-ureidoimidazoline decarboxylase</fullName>
        <ecNumber evidence="3">4.1.1.97</ecNumber>
    </recommendedName>
</protein>
<feature type="transmembrane region" description="Helical" evidence="7">
    <location>
        <begin position="218"/>
        <end position="236"/>
    </location>
</feature>
<evidence type="ECO:0000256" key="2">
    <source>
        <dbReference type="ARBA" id="ARBA00004754"/>
    </source>
</evidence>
<gene>
    <name evidence="9" type="ORF">FVE85_8004</name>
</gene>
<evidence type="ECO:0000313" key="10">
    <source>
        <dbReference type="Proteomes" id="UP000324585"/>
    </source>
</evidence>
<comment type="caution">
    <text evidence="9">The sequence shown here is derived from an EMBL/GenBank/DDBJ whole genome shotgun (WGS) entry which is preliminary data.</text>
</comment>
<keyword evidence="10" id="KW-1185">Reference proteome</keyword>
<dbReference type="GO" id="GO:0019628">
    <property type="term" value="P:urate catabolic process"/>
    <property type="evidence" value="ECO:0007669"/>
    <property type="project" value="TreeGrafter"/>
</dbReference>
<evidence type="ECO:0000256" key="3">
    <source>
        <dbReference type="ARBA" id="ARBA00012257"/>
    </source>
</evidence>
<dbReference type="InterPro" id="IPR036778">
    <property type="entry name" value="OHCU_decarboxylase_sf"/>
</dbReference>
<dbReference type="GO" id="GO:0051997">
    <property type="term" value="F:2-oxo-4-hydroxy-4-carboxy-5-ureidoimidazoline decarboxylase activity"/>
    <property type="evidence" value="ECO:0007669"/>
    <property type="project" value="UniProtKB-EC"/>
</dbReference>
<evidence type="ECO:0000259" key="8">
    <source>
        <dbReference type="Pfam" id="PF09349"/>
    </source>
</evidence>
<evidence type="ECO:0000313" key="9">
    <source>
        <dbReference type="EMBL" id="KAA8492497.1"/>
    </source>
</evidence>
<dbReference type="GO" id="GO:0005777">
    <property type="term" value="C:peroxisome"/>
    <property type="evidence" value="ECO:0007669"/>
    <property type="project" value="TreeGrafter"/>
</dbReference>
<dbReference type="EMBL" id="VRMN01000009">
    <property type="protein sequence ID" value="KAA8492497.1"/>
    <property type="molecule type" value="Genomic_DNA"/>
</dbReference>
<dbReference type="SUPFAM" id="SSF158694">
    <property type="entry name" value="UraD-Like"/>
    <property type="match status" value="1"/>
</dbReference>
<proteinExistence type="predicted"/>
<evidence type="ECO:0000256" key="1">
    <source>
        <dbReference type="ARBA" id="ARBA00001163"/>
    </source>
</evidence>
<comment type="catalytic activity">
    <reaction evidence="1">
        <text>5-hydroxy-2-oxo-4-ureido-2,5-dihydro-1H-imidazole-5-carboxylate + H(+) = (S)-allantoin + CO2</text>
        <dbReference type="Rhea" id="RHEA:26301"/>
        <dbReference type="ChEBI" id="CHEBI:15378"/>
        <dbReference type="ChEBI" id="CHEBI:15678"/>
        <dbReference type="ChEBI" id="CHEBI:16526"/>
        <dbReference type="ChEBI" id="CHEBI:58639"/>
        <dbReference type="EC" id="4.1.1.97"/>
    </reaction>
</comment>
<feature type="domain" description="Oxo-4-hydroxy-4-carboxy-5-ureidoimidazoline decarboxylase" evidence="8">
    <location>
        <begin position="22"/>
        <end position="177"/>
    </location>
</feature>
<dbReference type="EC" id="4.1.1.97" evidence="3"/>
<dbReference type="AlphaFoldDB" id="A0A5J4YQ15"/>
<reference evidence="10" key="1">
    <citation type="journal article" date="2019" name="Nat. Commun.">
        <title>Expansion of phycobilisome linker gene families in mesophilic red algae.</title>
        <authorList>
            <person name="Lee J."/>
            <person name="Kim D."/>
            <person name="Bhattacharya D."/>
            <person name="Yoon H.S."/>
        </authorList>
    </citation>
    <scope>NUCLEOTIDE SEQUENCE [LARGE SCALE GENOMIC DNA]</scope>
    <source>
        <strain evidence="10">CCMP 1328</strain>
    </source>
</reference>
<dbReference type="GO" id="GO:0006144">
    <property type="term" value="P:purine nucleobase metabolic process"/>
    <property type="evidence" value="ECO:0007669"/>
    <property type="project" value="UniProtKB-KW"/>
</dbReference>